<dbReference type="SUPFAM" id="SSF47699">
    <property type="entry name" value="Bifunctional inhibitor/lipid-transfer protein/seed storage 2S albumin"/>
    <property type="match status" value="1"/>
</dbReference>
<dbReference type="PANTHER" id="PTHR31731">
    <property type="match status" value="1"/>
</dbReference>
<organism evidence="3 4">
    <name type="scientific">Digitaria exilis</name>
    <dbReference type="NCBI Taxonomy" id="1010633"/>
    <lineage>
        <taxon>Eukaryota</taxon>
        <taxon>Viridiplantae</taxon>
        <taxon>Streptophyta</taxon>
        <taxon>Embryophyta</taxon>
        <taxon>Tracheophyta</taxon>
        <taxon>Spermatophyta</taxon>
        <taxon>Magnoliopsida</taxon>
        <taxon>Liliopsida</taxon>
        <taxon>Poales</taxon>
        <taxon>Poaceae</taxon>
        <taxon>PACMAD clade</taxon>
        <taxon>Panicoideae</taxon>
        <taxon>Panicodae</taxon>
        <taxon>Paniceae</taxon>
        <taxon>Anthephorinae</taxon>
        <taxon>Digitaria</taxon>
    </lineage>
</organism>
<keyword evidence="4" id="KW-1185">Reference proteome</keyword>
<comment type="caution">
    <text evidence="3">The sequence shown here is derived from an EMBL/GenBank/DDBJ whole genome shotgun (WGS) entry which is preliminary data.</text>
</comment>
<evidence type="ECO:0000256" key="1">
    <source>
        <dbReference type="SAM" id="MobiDB-lite"/>
    </source>
</evidence>
<dbReference type="Gene3D" id="1.10.110.10">
    <property type="entry name" value="Plant lipid-transfer and hydrophobic proteins"/>
    <property type="match status" value="1"/>
</dbReference>
<dbReference type="EMBL" id="JACEFO010002512">
    <property type="protein sequence ID" value="KAF8657004.1"/>
    <property type="molecule type" value="Genomic_DNA"/>
</dbReference>
<proteinExistence type="predicted"/>
<dbReference type="OrthoDB" id="688672at2759"/>
<reference evidence="3" key="1">
    <citation type="submission" date="2020-07" db="EMBL/GenBank/DDBJ databases">
        <title>Genome sequence and genetic diversity analysis of an under-domesticated orphan crop, white fonio (Digitaria exilis).</title>
        <authorList>
            <person name="Bennetzen J.L."/>
            <person name="Chen S."/>
            <person name="Ma X."/>
            <person name="Wang X."/>
            <person name="Yssel A.E.J."/>
            <person name="Chaluvadi S.R."/>
            <person name="Johnson M."/>
            <person name="Gangashetty P."/>
            <person name="Hamidou F."/>
            <person name="Sanogo M.D."/>
            <person name="Zwaenepoel A."/>
            <person name="Wallace J."/>
            <person name="Van De Peer Y."/>
            <person name="Van Deynze A."/>
        </authorList>
    </citation>
    <scope>NUCLEOTIDE SEQUENCE</scope>
    <source>
        <tissue evidence="3">Leaves</tissue>
    </source>
</reference>
<evidence type="ECO:0000259" key="2">
    <source>
        <dbReference type="SMART" id="SM00499"/>
    </source>
</evidence>
<feature type="compositionally biased region" description="Pro residues" evidence="1">
    <location>
        <begin position="38"/>
        <end position="47"/>
    </location>
</feature>
<sequence length="136" mass="13924">MTLFFPAAVHGCEPSCSNPSPPPPPAVPTPCEPSCSNPSPPPPPAVPTPSGATCPIDTADLSVCVDFLDSLLHIGLNVAPSQQCCPLLQPLASADAALCVCGVIKALNLNVPVDINLLLNKCDMPPCPPGFTCPLY</sequence>
<gene>
    <name evidence="3" type="ORF">HU200_060337</name>
</gene>
<accession>A0A835E1Q0</accession>
<dbReference type="InterPro" id="IPR016140">
    <property type="entry name" value="Bifunc_inhib/LTP/seed_store"/>
</dbReference>
<evidence type="ECO:0000313" key="3">
    <source>
        <dbReference type="EMBL" id="KAF8657004.1"/>
    </source>
</evidence>
<dbReference type="Pfam" id="PF14547">
    <property type="entry name" value="Hydrophob_seed"/>
    <property type="match status" value="1"/>
</dbReference>
<evidence type="ECO:0000313" key="4">
    <source>
        <dbReference type="Proteomes" id="UP000636709"/>
    </source>
</evidence>
<feature type="region of interest" description="Disordered" evidence="1">
    <location>
        <begin position="15"/>
        <end position="50"/>
    </location>
</feature>
<dbReference type="InterPro" id="IPR027923">
    <property type="entry name" value="Hydrophob_seed_dom"/>
</dbReference>
<dbReference type="InterPro" id="IPR051636">
    <property type="entry name" value="Plant_LTP/defense-related"/>
</dbReference>
<dbReference type="Proteomes" id="UP000636709">
    <property type="component" value="Unassembled WGS sequence"/>
</dbReference>
<dbReference type="CDD" id="cd01958">
    <property type="entry name" value="HPS_like"/>
    <property type="match status" value="1"/>
</dbReference>
<feature type="domain" description="Bifunctional inhibitor/plant lipid transfer protein/seed storage helical" evidence="2">
    <location>
        <begin position="54"/>
        <end position="133"/>
    </location>
</feature>
<feature type="compositionally biased region" description="Pro residues" evidence="1">
    <location>
        <begin position="19"/>
        <end position="31"/>
    </location>
</feature>
<protein>
    <recommendedName>
        <fullName evidence="2">Bifunctional inhibitor/plant lipid transfer protein/seed storage helical domain-containing protein</fullName>
    </recommendedName>
</protein>
<name>A0A835E1Q0_9POAL</name>
<dbReference type="SMART" id="SM00499">
    <property type="entry name" value="AAI"/>
    <property type="match status" value="1"/>
</dbReference>
<dbReference type="AlphaFoldDB" id="A0A835E1Q0"/>
<dbReference type="InterPro" id="IPR036312">
    <property type="entry name" value="Bifun_inhib/LTP/seed_sf"/>
</dbReference>